<reference evidence="2" key="1">
    <citation type="submission" date="2016-11" db="UniProtKB">
        <authorList>
            <consortium name="WormBaseParasite"/>
        </authorList>
    </citation>
    <scope>IDENTIFICATION</scope>
</reference>
<sequence>MFVSAWFCQLQQIHTALGVVPQRKQMKAKLYGMKNKTVAEKVVARDASEWAGCTRSFVLGSGVCDQPAAIRGLLSGLDWAEPAVSCVEWTTAQVTDVSPDRVTAFSCTWVLFLNLLIFA</sequence>
<protein>
    <submittedName>
        <fullName evidence="2">Uncharacterized protein</fullName>
    </submittedName>
</protein>
<accession>A0A1I7S450</accession>
<proteinExistence type="predicted"/>
<evidence type="ECO:0000313" key="2">
    <source>
        <dbReference type="WBParaSite" id="BXY_0778200.1"/>
    </source>
</evidence>
<organism evidence="1 2">
    <name type="scientific">Bursaphelenchus xylophilus</name>
    <name type="common">Pinewood nematode worm</name>
    <name type="synonym">Aphelenchoides xylophilus</name>
    <dbReference type="NCBI Taxonomy" id="6326"/>
    <lineage>
        <taxon>Eukaryota</taxon>
        <taxon>Metazoa</taxon>
        <taxon>Ecdysozoa</taxon>
        <taxon>Nematoda</taxon>
        <taxon>Chromadorea</taxon>
        <taxon>Rhabditida</taxon>
        <taxon>Tylenchina</taxon>
        <taxon>Tylenchomorpha</taxon>
        <taxon>Aphelenchoidea</taxon>
        <taxon>Aphelenchoididae</taxon>
        <taxon>Bursaphelenchus</taxon>
    </lineage>
</organism>
<dbReference type="Proteomes" id="UP000095284">
    <property type="component" value="Unplaced"/>
</dbReference>
<evidence type="ECO:0000313" key="1">
    <source>
        <dbReference type="Proteomes" id="UP000095284"/>
    </source>
</evidence>
<dbReference type="WBParaSite" id="BXY_0778200.1">
    <property type="protein sequence ID" value="BXY_0778200.1"/>
    <property type="gene ID" value="BXY_0778200"/>
</dbReference>
<name>A0A1I7S450_BURXY</name>
<dbReference type="AlphaFoldDB" id="A0A1I7S450"/>